<sequence length="435" mass="48603">MKFKKLCTYIAGLLTACLPLASALAADLPAVDDPEVMDRVVAQRMLPISMTAPVDTGTLLLSDSPEYADGDGILYGDMVSGDVRLYFYHVNQHPYNRKIVAMLYNPHPYPLEAVLQGYQYTRPSTDYYQVGKELSTMYYEGNMTVNKITVPAHNYAVVGQRLNETVVRPDQLFSGIVNVSLPEPMILSSMILPPQEDPVAFIRKQQYLASDSVQLRGTFHGKDRYLSTLIPYSTDSGIGYILLADGVWDRFLQGRDVMDNRASEDTGNYGVDYTIHLRTTGNGDVHLYFNPQGGEYAGVTELIYSDPKRGEDKKIVELPRHRHSMGLNDPYAMEYVDTFPAGTDMTIRIMPPGAANLPVRFLVVPDNKLQPIREAVQAERTAKEKRTAAAAEAAKRKAAYKDTTIQPEAELQSDNQGEFTSLKDRLAKLQQKDKK</sequence>
<keyword evidence="2" id="KW-0732">Signal</keyword>
<gene>
    <name evidence="3" type="ORF">C6Y28_03175</name>
</gene>
<dbReference type="GeneID" id="97491115"/>
<reference evidence="3 4" key="1">
    <citation type="journal article" date="2018" name="Genome Announc.">
        <title>Complete genomes of two Megasphaera elsdenii strains, NCIMB 702410 and ATCC 25940.</title>
        <authorList>
            <person name="Hatmaker E.A."/>
            <person name="O'Dell K."/>
            <person name="Riley L.A."/>
            <person name="Klingeman D.M."/>
            <person name="Guss A.M."/>
        </authorList>
    </citation>
    <scope>NUCLEOTIDE SEQUENCE [LARGE SCALE GENOMIC DNA]</scope>
    <source>
        <strain evidence="3 4">NCIMB702410</strain>
    </source>
</reference>
<name>A0A2S0M5G8_MEGEL</name>
<evidence type="ECO:0000256" key="2">
    <source>
        <dbReference type="SAM" id="SignalP"/>
    </source>
</evidence>
<organism evidence="3 4">
    <name type="scientific">Megasphaera elsdenii</name>
    <dbReference type="NCBI Taxonomy" id="907"/>
    <lineage>
        <taxon>Bacteria</taxon>
        <taxon>Bacillati</taxon>
        <taxon>Bacillota</taxon>
        <taxon>Negativicutes</taxon>
        <taxon>Veillonellales</taxon>
        <taxon>Veillonellaceae</taxon>
        <taxon>Megasphaera</taxon>
    </lineage>
</organism>
<dbReference type="Proteomes" id="UP000238358">
    <property type="component" value="Chromosome"/>
</dbReference>
<dbReference type="PROSITE" id="PS51257">
    <property type="entry name" value="PROKAR_LIPOPROTEIN"/>
    <property type="match status" value="1"/>
</dbReference>
<feature type="signal peptide" evidence="2">
    <location>
        <begin position="1"/>
        <end position="25"/>
    </location>
</feature>
<dbReference type="OrthoDB" id="1675044at2"/>
<protein>
    <recommendedName>
        <fullName evidence="5">Copper amine oxidase</fullName>
    </recommendedName>
</protein>
<evidence type="ECO:0000313" key="4">
    <source>
        <dbReference type="Proteomes" id="UP000238358"/>
    </source>
</evidence>
<feature type="chain" id="PRO_5015763777" description="Copper amine oxidase" evidence="2">
    <location>
        <begin position="26"/>
        <end position="435"/>
    </location>
</feature>
<dbReference type="RefSeq" id="WP_014015152.1">
    <property type="nucleotide sequence ID" value="NZ_AP031433.1"/>
</dbReference>
<dbReference type="AlphaFoldDB" id="A0A2S0M5G8"/>
<feature type="region of interest" description="Disordered" evidence="1">
    <location>
        <begin position="396"/>
        <end position="418"/>
    </location>
</feature>
<evidence type="ECO:0000256" key="1">
    <source>
        <dbReference type="SAM" id="MobiDB-lite"/>
    </source>
</evidence>
<evidence type="ECO:0000313" key="3">
    <source>
        <dbReference type="EMBL" id="AVO26695.1"/>
    </source>
</evidence>
<evidence type="ECO:0008006" key="5">
    <source>
        <dbReference type="Google" id="ProtNLM"/>
    </source>
</evidence>
<proteinExistence type="predicted"/>
<accession>A0A2S0M5G8</accession>
<dbReference type="EMBL" id="CP027569">
    <property type="protein sequence ID" value="AVO26695.1"/>
    <property type="molecule type" value="Genomic_DNA"/>
</dbReference>